<organism evidence="2 3">
    <name type="scientific">Candidatus Woesebacteria bacterium GW2011_GWB1_45_5</name>
    <dbReference type="NCBI Taxonomy" id="1618581"/>
    <lineage>
        <taxon>Bacteria</taxon>
        <taxon>Candidatus Woeseibacteriota</taxon>
    </lineage>
</organism>
<name>A0A0G1MPH0_9BACT</name>
<keyword evidence="1" id="KW-1133">Transmembrane helix</keyword>
<feature type="transmembrane region" description="Helical" evidence="1">
    <location>
        <begin position="78"/>
        <end position="101"/>
    </location>
</feature>
<evidence type="ECO:0000313" key="2">
    <source>
        <dbReference type="EMBL" id="KKU10007.1"/>
    </source>
</evidence>
<proteinExistence type="predicted"/>
<comment type="caution">
    <text evidence="2">The sequence shown here is derived from an EMBL/GenBank/DDBJ whole genome shotgun (WGS) entry which is preliminary data.</text>
</comment>
<evidence type="ECO:0000256" key="1">
    <source>
        <dbReference type="SAM" id="Phobius"/>
    </source>
</evidence>
<feature type="transmembrane region" description="Helical" evidence="1">
    <location>
        <begin position="51"/>
        <end position="71"/>
    </location>
</feature>
<protein>
    <submittedName>
        <fullName evidence="2">Uncharacterized protein</fullName>
    </submittedName>
</protein>
<feature type="transmembrane region" description="Helical" evidence="1">
    <location>
        <begin position="26"/>
        <end position="45"/>
    </location>
</feature>
<dbReference type="EMBL" id="LCLA01000023">
    <property type="protein sequence ID" value="KKU10007.1"/>
    <property type="molecule type" value="Genomic_DNA"/>
</dbReference>
<sequence length="131" mass="15085">MTKKRWSLISLPLVRKKLSAWGKERYLELAVFNVLLAILVLLHSAGYFNPFWLISINTIIFIMLCVSIVLLGMRSTAMFAVSFLFFAFSGFMKALNVAVWAERTSIYVFQALFLGILMLLFENIFLYNAKK</sequence>
<accession>A0A0G1MPH0</accession>
<reference evidence="2 3" key="1">
    <citation type="journal article" date="2015" name="Nature">
        <title>rRNA introns, odd ribosomes, and small enigmatic genomes across a large radiation of phyla.</title>
        <authorList>
            <person name="Brown C.T."/>
            <person name="Hug L.A."/>
            <person name="Thomas B.C."/>
            <person name="Sharon I."/>
            <person name="Castelle C.J."/>
            <person name="Singh A."/>
            <person name="Wilkins M.J."/>
            <person name="Williams K.H."/>
            <person name="Banfield J.F."/>
        </authorList>
    </citation>
    <scope>NUCLEOTIDE SEQUENCE [LARGE SCALE GENOMIC DNA]</scope>
</reference>
<gene>
    <name evidence="2" type="ORF">UX13_C0023G0007</name>
</gene>
<keyword evidence="1" id="KW-0472">Membrane</keyword>
<dbReference type="AlphaFoldDB" id="A0A0G1MPH0"/>
<keyword evidence="1" id="KW-0812">Transmembrane</keyword>
<feature type="transmembrane region" description="Helical" evidence="1">
    <location>
        <begin position="107"/>
        <end position="127"/>
    </location>
</feature>
<evidence type="ECO:0000313" key="3">
    <source>
        <dbReference type="Proteomes" id="UP000034329"/>
    </source>
</evidence>
<dbReference type="Proteomes" id="UP000034329">
    <property type="component" value="Unassembled WGS sequence"/>
</dbReference>